<evidence type="ECO:0000313" key="9">
    <source>
        <dbReference type="EMBL" id="MFD2045995.1"/>
    </source>
</evidence>
<dbReference type="PANTHER" id="PTHR30012:SF0">
    <property type="entry name" value="TYPE II SECRETION SYSTEM PROTEIN F-RELATED"/>
    <property type="match status" value="1"/>
</dbReference>
<dbReference type="EMBL" id="JBHUHQ010000021">
    <property type="protein sequence ID" value="MFD2045995.1"/>
    <property type="molecule type" value="Genomic_DNA"/>
</dbReference>
<feature type="transmembrane region" description="Helical" evidence="7">
    <location>
        <begin position="119"/>
        <end position="141"/>
    </location>
</feature>
<evidence type="ECO:0000256" key="2">
    <source>
        <dbReference type="ARBA" id="ARBA00005745"/>
    </source>
</evidence>
<name>A0ABW4W566_9BACI</name>
<reference evidence="10" key="1">
    <citation type="journal article" date="2019" name="Int. J. Syst. Evol. Microbiol.">
        <title>The Global Catalogue of Microorganisms (GCM) 10K type strain sequencing project: providing services to taxonomists for standard genome sequencing and annotation.</title>
        <authorList>
            <consortium name="The Broad Institute Genomics Platform"/>
            <consortium name="The Broad Institute Genome Sequencing Center for Infectious Disease"/>
            <person name="Wu L."/>
            <person name="Ma J."/>
        </authorList>
    </citation>
    <scope>NUCLEOTIDE SEQUENCE [LARGE SCALE GENOMIC DNA]</scope>
    <source>
        <strain evidence="10">R28</strain>
    </source>
</reference>
<protein>
    <submittedName>
        <fullName evidence="9">Competence type IV pilus assembly protein ComGB</fullName>
    </submittedName>
</protein>
<organism evidence="9 10">
    <name type="scientific">Ornithinibacillus salinisoli</name>
    <dbReference type="NCBI Taxonomy" id="1848459"/>
    <lineage>
        <taxon>Bacteria</taxon>
        <taxon>Bacillati</taxon>
        <taxon>Bacillota</taxon>
        <taxon>Bacilli</taxon>
        <taxon>Bacillales</taxon>
        <taxon>Bacillaceae</taxon>
        <taxon>Ornithinibacillus</taxon>
    </lineage>
</organism>
<gene>
    <name evidence="9" type="primary">comGB</name>
    <name evidence="9" type="ORF">ACFSJF_17085</name>
</gene>
<dbReference type="InterPro" id="IPR047692">
    <property type="entry name" value="T4P_ComGB"/>
</dbReference>
<dbReference type="RefSeq" id="WP_377557066.1">
    <property type="nucleotide sequence ID" value="NZ_JBHUHQ010000021.1"/>
</dbReference>
<dbReference type="NCBIfam" id="NF041012">
    <property type="entry name" value="T4P_ComGB"/>
    <property type="match status" value="1"/>
</dbReference>
<evidence type="ECO:0000313" key="10">
    <source>
        <dbReference type="Proteomes" id="UP001597383"/>
    </source>
</evidence>
<evidence type="ECO:0000259" key="8">
    <source>
        <dbReference type="Pfam" id="PF00482"/>
    </source>
</evidence>
<dbReference type="Pfam" id="PF00482">
    <property type="entry name" value="T2SSF"/>
    <property type="match status" value="2"/>
</dbReference>
<feature type="transmembrane region" description="Helical" evidence="7">
    <location>
        <begin position="161"/>
        <end position="187"/>
    </location>
</feature>
<proteinExistence type="inferred from homology"/>
<feature type="domain" description="Type II secretion system protein GspF" evidence="8">
    <location>
        <begin position="221"/>
        <end position="343"/>
    </location>
</feature>
<keyword evidence="3" id="KW-1003">Cell membrane</keyword>
<feature type="transmembrane region" description="Helical" evidence="7">
    <location>
        <begin position="324"/>
        <end position="345"/>
    </location>
</feature>
<evidence type="ECO:0000256" key="3">
    <source>
        <dbReference type="ARBA" id="ARBA00022475"/>
    </source>
</evidence>
<keyword evidence="6 7" id="KW-0472">Membrane</keyword>
<evidence type="ECO:0000256" key="6">
    <source>
        <dbReference type="ARBA" id="ARBA00023136"/>
    </source>
</evidence>
<keyword evidence="4 7" id="KW-0812">Transmembrane</keyword>
<dbReference type="InterPro" id="IPR003004">
    <property type="entry name" value="GspF/PilC"/>
</dbReference>
<dbReference type="Proteomes" id="UP001597383">
    <property type="component" value="Unassembled WGS sequence"/>
</dbReference>
<dbReference type="PANTHER" id="PTHR30012">
    <property type="entry name" value="GENERAL SECRETION PATHWAY PROTEIN"/>
    <property type="match status" value="1"/>
</dbReference>
<evidence type="ECO:0000256" key="1">
    <source>
        <dbReference type="ARBA" id="ARBA00004651"/>
    </source>
</evidence>
<sequence length="351" mass="41204">MDLLRRKHLRSIRKKSLKSDLQLRFLHRLARSLNNGYSLLRALETIKWDPSLEETADQVIIMLRNGDPIDHAFQKVGFHSTICSYLFLSRSNGDLPSNLANCMDMYEKRIGYVKKFEQIIRYPLILLIIFTLLVFFLNRSILPTFIDLFQSSPQASSSIEFSLYIIEFMSNLISIAILILVGLLLFWRRKKHSIPIEKRIRIYQAIPFYKYYLKMQTSFLFATHLSSLLSTGMSIKDIFTILSQQQKLPIISFYAKNIVLELSKGSQIIQVLTPLPLLEKQLIIIFQKNTDAYSLEKDLSIYAQLLTEEIHRKIMKMFTYIQPVFYVILAIFIIFIYLTLMWPMFQLIDTI</sequence>
<keyword evidence="10" id="KW-1185">Reference proteome</keyword>
<dbReference type="InterPro" id="IPR018076">
    <property type="entry name" value="T2SS_GspF_dom"/>
</dbReference>
<evidence type="ECO:0000256" key="5">
    <source>
        <dbReference type="ARBA" id="ARBA00022989"/>
    </source>
</evidence>
<accession>A0ABW4W566</accession>
<comment type="similarity">
    <text evidence="2">Belongs to the GSP F family.</text>
</comment>
<evidence type="ECO:0000256" key="7">
    <source>
        <dbReference type="SAM" id="Phobius"/>
    </source>
</evidence>
<dbReference type="Gene3D" id="1.20.81.30">
    <property type="entry name" value="Type II secretion system (T2SS), domain F"/>
    <property type="match status" value="1"/>
</dbReference>
<dbReference type="InterPro" id="IPR042094">
    <property type="entry name" value="T2SS_GspF_sf"/>
</dbReference>
<evidence type="ECO:0000256" key="4">
    <source>
        <dbReference type="ARBA" id="ARBA00022692"/>
    </source>
</evidence>
<feature type="domain" description="Type II secretion system protein GspF" evidence="8">
    <location>
        <begin position="25"/>
        <end position="137"/>
    </location>
</feature>
<comment type="caution">
    <text evidence="9">The sequence shown here is derived from an EMBL/GenBank/DDBJ whole genome shotgun (WGS) entry which is preliminary data.</text>
</comment>
<comment type="subcellular location">
    <subcellularLocation>
        <location evidence="1">Cell membrane</location>
        <topology evidence="1">Multi-pass membrane protein</topology>
    </subcellularLocation>
</comment>
<dbReference type="PRINTS" id="PR00812">
    <property type="entry name" value="BCTERIALGSPF"/>
</dbReference>
<keyword evidence="5 7" id="KW-1133">Transmembrane helix</keyword>